<protein>
    <submittedName>
        <fullName evidence="1">Uncharacterized protein</fullName>
    </submittedName>
</protein>
<evidence type="ECO:0000313" key="2">
    <source>
        <dbReference type="Proteomes" id="UP000018511"/>
    </source>
</evidence>
<dbReference type="EMBL" id="AXUP01000336">
    <property type="protein sequence ID" value="ESW37832.1"/>
    <property type="molecule type" value="Genomic_DNA"/>
</dbReference>
<evidence type="ECO:0000313" key="1">
    <source>
        <dbReference type="EMBL" id="ESW37832.1"/>
    </source>
</evidence>
<reference evidence="1 2" key="1">
    <citation type="submission" date="2013-10" db="EMBL/GenBank/DDBJ databases">
        <title>Whole Genome Shotgun Sequence of Pseudomonas taiwanensis SJ9.</title>
        <authorList>
            <person name="Hong S.-J."/>
            <person name="Shin J.-H."/>
        </authorList>
    </citation>
    <scope>NUCLEOTIDE SEQUENCE [LARGE SCALE GENOMIC DNA]</scope>
    <source>
        <strain evidence="1 2">SJ9</strain>
    </source>
</reference>
<gene>
    <name evidence="1" type="ORF">O164_21520</name>
</gene>
<sequence>MSVIAIVMEGAGVSASALMKLHRVLGVPLLQLKSTILAHEPVLELEIFDGDYHDHAKMIRSVCAVLTAEKVDASYYEIPYGQQYVGNPKLSIWKIDSSLVEGILSAADDEVERQLNS</sequence>
<dbReference type="RefSeq" id="WP_023662512.1">
    <property type="nucleotide sequence ID" value="NZ_AXUP01000336.1"/>
</dbReference>
<dbReference type="Proteomes" id="UP000018511">
    <property type="component" value="Unassembled WGS sequence"/>
</dbReference>
<organism evidence="1 2">
    <name type="scientific">Pseudomonas taiwanensis SJ9</name>
    <dbReference type="NCBI Taxonomy" id="1388762"/>
    <lineage>
        <taxon>Bacteria</taxon>
        <taxon>Pseudomonadati</taxon>
        <taxon>Pseudomonadota</taxon>
        <taxon>Gammaproteobacteria</taxon>
        <taxon>Pseudomonadales</taxon>
        <taxon>Pseudomonadaceae</taxon>
        <taxon>Pseudomonas</taxon>
    </lineage>
</organism>
<proteinExistence type="predicted"/>
<dbReference type="AlphaFoldDB" id="V7D654"/>
<accession>V7D654</accession>
<comment type="caution">
    <text evidence="1">The sequence shown here is derived from an EMBL/GenBank/DDBJ whole genome shotgun (WGS) entry which is preliminary data.</text>
</comment>
<name>V7D654_9PSED</name>